<dbReference type="Proteomes" id="UP000460561">
    <property type="component" value="Unassembled WGS sequence"/>
</dbReference>
<sequence>MSIQFEDIARSIAADGVISSTDVLALRRTGWSRGEISPSQAEAIFALNDALEERPGEWADFFVEAIGDFVLNTLDPKGHITDEHARWLIERVSASGHVESMAEMDLLVRLVERAETAPEVLKSFILEAMEREILTGTGPTRCGGELTDHFVTVAECSILRRVIFAPASDRPAAVSEREADMLFRIKQATVHCPDNAPEWKTLFVQGVANYLKGFSPAKHVLSYKRAAELDRFMSDHSSDTGAFLGKMARHAPNSLGVVFGKRQSAPQKPDHAAIIKQAGVISAAEQLWLDAHLNADGSRDEYDLALLAFLAEEQG</sequence>
<gene>
    <name evidence="1" type="ORF">GRI39_10285</name>
</gene>
<evidence type="ECO:0000313" key="1">
    <source>
        <dbReference type="EMBL" id="MXP26425.1"/>
    </source>
</evidence>
<dbReference type="OrthoDB" id="7628592at2"/>
<organism evidence="1 2">
    <name type="scientific">Altericroceibacterium indicum</name>
    <dbReference type="NCBI Taxonomy" id="374177"/>
    <lineage>
        <taxon>Bacteria</taxon>
        <taxon>Pseudomonadati</taxon>
        <taxon>Pseudomonadota</taxon>
        <taxon>Alphaproteobacteria</taxon>
        <taxon>Sphingomonadales</taxon>
        <taxon>Erythrobacteraceae</taxon>
        <taxon>Altericroceibacterium</taxon>
    </lineage>
</organism>
<dbReference type="EMBL" id="WTYQ01000003">
    <property type="protein sequence ID" value="MXP26425.1"/>
    <property type="molecule type" value="Genomic_DNA"/>
</dbReference>
<evidence type="ECO:0000313" key="2">
    <source>
        <dbReference type="Proteomes" id="UP000460561"/>
    </source>
</evidence>
<keyword evidence="2" id="KW-1185">Reference proteome</keyword>
<name>A0A845ACE4_9SPHN</name>
<dbReference type="RefSeq" id="WP_160739599.1">
    <property type="nucleotide sequence ID" value="NZ_WTYQ01000003.1"/>
</dbReference>
<protein>
    <submittedName>
        <fullName evidence="1">Uncharacterized protein</fullName>
    </submittedName>
</protein>
<proteinExistence type="predicted"/>
<accession>A0A845ACE4</accession>
<comment type="caution">
    <text evidence="1">The sequence shown here is derived from an EMBL/GenBank/DDBJ whole genome shotgun (WGS) entry which is preliminary data.</text>
</comment>
<reference evidence="1 2" key="1">
    <citation type="submission" date="2019-12" db="EMBL/GenBank/DDBJ databases">
        <title>Genomic-based taxomic classification of the family Erythrobacteraceae.</title>
        <authorList>
            <person name="Xu L."/>
        </authorList>
    </citation>
    <scope>NUCLEOTIDE SEQUENCE [LARGE SCALE GENOMIC DNA]</scope>
    <source>
        <strain evidence="1 2">DSM 18604</strain>
    </source>
</reference>
<dbReference type="AlphaFoldDB" id="A0A845ACE4"/>